<dbReference type="CDD" id="cd02440">
    <property type="entry name" value="AdoMet_MTases"/>
    <property type="match status" value="1"/>
</dbReference>
<dbReference type="Pfam" id="PF13649">
    <property type="entry name" value="Methyltransf_25"/>
    <property type="match status" value="1"/>
</dbReference>
<evidence type="ECO:0000313" key="4">
    <source>
        <dbReference type="Proteomes" id="UP000095488"/>
    </source>
</evidence>
<proteinExistence type="predicted"/>
<feature type="domain" description="Methyltransferase" evidence="2">
    <location>
        <begin position="43"/>
        <end position="132"/>
    </location>
</feature>
<reference evidence="3 4" key="1">
    <citation type="submission" date="2015-09" db="EMBL/GenBank/DDBJ databases">
        <authorList>
            <consortium name="Pathogen Informatics"/>
            <person name="Wu L."/>
            <person name="Ma J."/>
        </authorList>
    </citation>
    <scope>NUCLEOTIDE SEQUENCE [LARGE SCALE GENOMIC DNA]</scope>
    <source>
        <strain evidence="3 4">2789STDY5834858</strain>
    </source>
</reference>
<accession>A0ABP2ATR4</accession>
<dbReference type="PANTHER" id="PTHR43861">
    <property type="entry name" value="TRANS-ACONITATE 2-METHYLTRANSFERASE-RELATED"/>
    <property type="match status" value="1"/>
</dbReference>
<evidence type="ECO:0000313" key="3">
    <source>
        <dbReference type="EMBL" id="CUO07554.1"/>
    </source>
</evidence>
<dbReference type="SUPFAM" id="SSF53335">
    <property type="entry name" value="S-adenosyl-L-methionine-dependent methyltransferases"/>
    <property type="match status" value="1"/>
</dbReference>
<dbReference type="GO" id="GO:0032259">
    <property type="term" value="P:methylation"/>
    <property type="evidence" value="ECO:0007669"/>
    <property type="project" value="UniProtKB-KW"/>
</dbReference>
<dbReference type="InterPro" id="IPR029063">
    <property type="entry name" value="SAM-dependent_MTases_sf"/>
</dbReference>
<protein>
    <submittedName>
        <fullName evidence="3">Cyclopropane-fatty-acyl-phospholipid synthase</fullName>
        <ecNumber evidence="3">2.1.1.79</ecNumber>
    </submittedName>
</protein>
<keyword evidence="4" id="KW-1185">Reference proteome</keyword>
<keyword evidence="3" id="KW-0489">Methyltransferase</keyword>
<evidence type="ECO:0000259" key="2">
    <source>
        <dbReference type="Pfam" id="PF13649"/>
    </source>
</evidence>
<dbReference type="InterPro" id="IPR041698">
    <property type="entry name" value="Methyltransf_25"/>
</dbReference>
<dbReference type="Proteomes" id="UP000095488">
    <property type="component" value="Unassembled WGS sequence"/>
</dbReference>
<keyword evidence="1 3" id="KW-0808">Transferase</keyword>
<dbReference type="Gene3D" id="3.40.50.150">
    <property type="entry name" value="Vaccinia Virus protein VP39"/>
    <property type="match status" value="1"/>
</dbReference>
<sequence>MSNERIKEVFNSWAETWDERAIPREEKIKRILEVGEMKEGLDILDVACGTGVMEQFLLKYNPKSIVAVDIAENMIKKAKEKYNDNRIEFICDDIHNIKDRKFDYVIIYNAFPHFLNPDKFIAHVHSLLRENGKFLICHDMGRDQLNNHHNNKKKVSDISLGLKETAEVGWMLVNSFFVDKMVDEDDIYIIYSIKKEK</sequence>
<dbReference type="GO" id="GO:0008825">
    <property type="term" value="F:cyclopropane-fatty-acyl-phospholipid synthase activity"/>
    <property type="evidence" value="ECO:0007669"/>
    <property type="project" value="UniProtKB-EC"/>
</dbReference>
<name>A0ABP2ATR4_SARVE</name>
<comment type="caution">
    <text evidence="3">The sequence shown here is derived from an EMBL/GenBank/DDBJ whole genome shotgun (WGS) entry which is preliminary data.</text>
</comment>
<gene>
    <name evidence="3" type="primary">cfa_2</name>
    <name evidence="3" type="ORF">ERS852473_01818</name>
</gene>
<evidence type="ECO:0000256" key="1">
    <source>
        <dbReference type="ARBA" id="ARBA00022679"/>
    </source>
</evidence>
<organism evidence="3 4">
    <name type="scientific">Sarcina ventriculi</name>
    <name type="common">Clostridium ventriculi</name>
    <dbReference type="NCBI Taxonomy" id="1267"/>
    <lineage>
        <taxon>Bacteria</taxon>
        <taxon>Bacillati</taxon>
        <taxon>Bacillota</taxon>
        <taxon>Clostridia</taxon>
        <taxon>Eubacteriales</taxon>
        <taxon>Clostridiaceae</taxon>
        <taxon>Sarcina</taxon>
    </lineage>
</organism>
<dbReference type="EC" id="2.1.1.79" evidence="3"/>
<dbReference type="RefSeq" id="WP_055259688.1">
    <property type="nucleotide sequence ID" value="NZ_CABIXL010000006.1"/>
</dbReference>
<dbReference type="EMBL" id="CYZR01000006">
    <property type="protein sequence ID" value="CUO07554.1"/>
    <property type="molecule type" value="Genomic_DNA"/>
</dbReference>